<dbReference type="CDD" id="cd03801">
    <property type="entry name" value="GT4_PimA-like"/>
    <property type="match status" value="1"/>
</dbReference>
<dbReference type="SUPFAM" id="SSF53756">
    <property type="entry name" value="UDP-Glycosyltransferase/glycogen phosphorylase"/>
    <property type="match status" value="1"/>
</dbReference>
<dbReference type="EMBL" id="CP000804">
    <property type="protein sequence ID" value="ABU57583.1"/>
    <property type="molecule type" value="Genomic_DNA"/>
</dbReference>
<dbReference type="Pfam" id="PF13439">
    <property type="entry name" value="Glyco_transf_4"/>
    <property type="match status" value="1"/>
</dbReference>
<dbReference type="PANTHER" id="PTHR45947">
    <property type="entry name" value="SULFOQUINOVOSYL TRANSFERASE SQD2"/>
    <property type="match status" value="1"/>
</dbReference>
<feature type="domain" description="Glycosyltransferase subfamily 4-like N-terminal" evidence="1">
    <location>
        <begin position="17"/>
        <end position="162"/>
    </location>
</feature>
<dbReference type="RefSeq" id="WP_012120011.1">
    <property type="nucleotide sequence ID" value="NC_009767.1"/>
</dbReference>
<protein>
    <submittedName>
        <fullName evidence="2">Glycosyl transferase group 1</fullName>
    </submittedName>
</protein>
<dbReference type="HOGENOM" id="CLU_009583_2_2_0"/>
<sequence>MKILYIASGIPVPGTLGGSIHTFEVARGLARRGHVVDIVAASQPGVFEIASLARPVSSRLDYGRLHHVDIPKTLSLLAAPVIMRLARSLKPDVIMERYYNFAGAGILAARRLGIPSILEVNALIVDPPTVLKRRLDDMLGGPMRRWAVAQCRFADRIVTPLHTTVPPDIPRTRIVELPWGANVEHFSLDRRAASTAPMQPTVVFLGSFRAWHGVLDAVRAGGLLVEQGRVCRFLFIGDGPQRAIAERLSAHWGEQFTFTGAVPYDDVPSLLAQASVAVAPFNTAAHPALRAAGFFWSPLKVFEYMAAALPVVTINLPPLNQIVRHGIEGLLYPEGDTGALAAAIAYLLDHPDEARAMGARGRERVMMHFSWARHCEQLERVMREIVEERCPSHIV</sequence>
<accession>A7NJB3</accession>
<proteinExistence type="predicted"/>
<organism evidence="2 3">
    <name type="scientific">Roseiflexus castenholzii (strain DSM 13941 / HLO8)</name>
    <dbReference type="NCBI Taxonomy" id="383372"/>
    <lineage>
        <taxon>Bacteria</taxon>
        <taxon>Bacillati</taxon>
        <taxon>Chloroflexota</taxon>
        <taxon>Chloroflexia</taxon>
        <taxon>Chloroflexales</taxon>
        <taxon>Roseiflexineae</taxon>
        <taxon>Roseiflexaceae</taxon>
        <taxon>Roseiflexus</taxon>
    </lineage>
</organism>
<dbReference type="CAZy" id="GT4">
    <property type="family name" value="Glycosyltransferase Family 4"/>
</dbReference>
<dbReference type="Pfam" id="PF13692">
    <property type="entry name" value="Glyco_trans_1_4"/>
    <property type="match status" value="1"/>
</dbReference>
<dbReference type="GO" id="GO:0016757">
    <property type="term" value="F:glycosyltransferase activity"/>
    <property type="evidence" value="ECO:0007669"/>
    <property type="project" value="TreeGrafter"/>
</dbReference>
<dbReference type="AlphaFoldDB" id="A7NJB3"/>
<dbReference type="KEGG" id="rca:Rcas_1489"/>
<dbReference type="InterPro" id="IPR028098">
    <property type="entry name" value="Glyco_trans_4-like_N"/>
</dbReference>
<evidence type="ECO:0000313" key="3">
    <source>
        <dbReference type="Proteomes" id="UP000000263"/>
    </source>
</evidence>
<dbReference type="Proteomes" id="UP000000263">
    <property type="component" value="Chromosome"/>
</dbReference>
<dbReference type="eggNOG" id="COG0438">
    <property type="taxonomic scope" value="Bacteria"/>
</dbReference>
<dbReference type="STRING" id="383372.Rcas_1489"/>
<keyword evidence="2" id="KW-0808">Transferase</keyword>
<evidence type="ECO:0000259" key="1">
    <source>
        <dbReference type="Pfam" id="PF13439"/>
    </source>
</evidence>
<dbReference type="PANTHER" id="PTHR45947:SF3">
    <property type="entry name" value="SULFOQUINOVOSYL TRANSFERASE SQD2"/>
    <property type="match status" value="1"/>
</dbReference>
<gene>
    <name evidence="2" type="ordered locus">Rcas_1489</name>
</gene>
<name>A7NJB3_ROSCS</name>
<keyword evidence="3" id="KW-1185">Reference proteome</keyword>
<dbReference type="InterPro" id="IPR050194">
    <property type="entry name" value="Glycosyltransferase_grp1"/>
</dbReference>
<dbReference type="OrthoDB" id="9813214at2"/>
<reference evidence="2 3" key="1">
    <citation type="submission" date="2007-08" db="EMBL/GenBank/DDBJ databases">
        <title>Complete sequence of Roseiflexus castenholzii DSM 13941.</title>
        <authorList>
            <consortium name="US DOE Joint Genome Institute"/>
            <person name="Copeland A."/>
            <person name="Lucas S."/>
            <person name="Lapidus A."/>
            <person name="Barry K."/>
            <person name="Glavina del Rio T."/>
            <person name="Dalin E."/>
            <person name="Tice H."/>
            <person name="Pitluck S."/>
            <person name="Thompson L.S."/>
            <person name="Brettin T."/>
            <person name="Bruce D."/>
            <person name="Detter J.C."/>
            <person name="Han C."/>
            <person name="Tapia R."/>
            <person name="Schmutz J."/>
            <person name="Larimer F."/>
            <person name="Land M."/>
            <person name="Hauser L."/>
            <person name="Kyrpides N."/>
            <person name="Mikhailova N."/>
            <person name="Bryant D.A."/>
            <person name="Hanada S."/>
            <person name="Tsukatani Y."/>
            <person name="Richardson P."/>
        </authorList>
    </citation>
    <scope>NUCLEOTIDE SEQUENCE [LARGE SCALE GENOMIC DNA]</scope>
    <source>
        <strain evidence="3">DSM 13941 / HLO8</strain>
    </source>
</reference>
<evidence type="ECO:0000313" key="2">
    <source>
        <dbReference type="EMBL" id="ABU57583.1"/>
    </source>
</evidence>
<dbReference type="Gene3D" id="3.40.50.2000">
    <property type="entry name" value="Glycogen Phosphorylase B"/>
    <property type="match status" value="2"/>
</dbReference>